<evidence type="ECO:0000256" key="8">
    <source>
        <dbReference type="ARBA" id="ARBA00023027"/>
    </source>
</evidence>
<dbReference type="InterPro" id="IPR019574">
    <property type="entry name" value="NADH_UbQ_OxRdtase_Gsu_4Fe4S-bd"/>
</dbReference>
<dbReference type="PROSITE" id="PS51839">
    <property type="entry name" value="4FE4S_HC3"/>
    <property type="match status" value="1"/>
</dbReference>
<dbReference type="InterPro" id="IPR010228">
    <property type="entry name" value="NADH_UbQ_OxRdtase_Gsu"/>
</dbReference>
<keyword evidence="10" id="KW-0001">2Fe-2S</keyword>
<dbReference type="InterPro" id="IPR015405">
    <property type="entry name" value="NDUFS1-like_C"/>
</dbReference>
<dbReference type="InterPro" id="IPR036010">
    <property type="entry name" value="2Fe-2S_ferredoxin-like_sf"/>
</dbReference>
<dbReference type="PANTHER" id="PTHR43105:SF13">
    <property type="entry name" value="NADH-UBIQUINONE OXIDOREDUCTASE 75 KDA SUBUNIT, MITOCHONDRIAL"/>
    <property type="match status" value="1"/>
</dbReference>
<organism evidence="14 15">
    <name type="scientific">Alteriqipengyuania lutimaris</name>
    <dbReference type="NCBI Taxonomy" id="1538146"/>
    <lineage>
        <taxon>Bacteria</taxon>
        <taxon>Pseudomonadati</taxon>
        <taxon>Pseudomonadota</taxon>
        <taxon>Alphaproteobacteria</taxon>
        <taxon>Sphingomonadales</taxon>
        <taxon>Erythrobacteraceae</taxon>
        <taxon>Alteriqipengyuania</taxon>
    </lineage>
</organism>
<dbReference type="PROSITE" id="PS00641">
    <property type="entry name" value="COMPLEX1_75K_1"/>
    <property type="match status" value="1"/>
</dbReference>
<gene>
    <name evidence="14" type="ORF">DL238_11195</name>
</gene>
<dbReference type="RefSeq" id="WP_115492334.1">
    <property type="nucleotide sequence ID" value="NZ_JACHWW010000001.1"/>
</dbReference>
<dbReference type="InterPro" id="IPR050123">
    <property type="entry name" value="Prok_molybdopt-oxidoreductase"/>
</dbReference>
<dbReference type="FunFam" id="3.30.70.20:FF:000002">
    <property type="entry name" value="NADH-ubiquinone oxidoreductase 75 kDa subunit"/>
    <property type="match status" value="1"/>
</dbReference>
<comment type="cofactor">
    <cofactor evidence="10">
        <name>[2Fe-2S] cluster</name>
        <dbReference type="ChEBI" id="CHEBI:190135"/>
    </cofactor>
    <text evidence="10">Binds 1 [2Fe-2S] cluster per subunit.</text>
</comment>
<evidence type="ECO:0000256" key="1">
    <source>
        <dbReference type="ARBA" id="ARBA00001966"/>
    </source>
</evidence>
<keyword evidence="3 10" id="KW-0004">4Fe-4S</keyword>
<dbReference type="PROSITE" id="PS51085">
    <property type="entry name" value="2FE2S_FER_2"/>
    <property type="match status" value="1"/>
</dbReference>
<protein>
    <recommendedName>
        <fullName evidence="10">NADH-quinone oxidoreductase</fullName>
        <ecNumber evidence="10">7.1.1.-</ecNumber>
    </recommendedName>
</protein>
<dbReference type="InterPro" id="IPR006656">
    <property type="entry name" value="Mopterin_OxRdtase"/>
</dbReference>
<comment type="cofactor">
    <cofactor evidence="1 10">
        <name>[4Fe-4S] cluster</name>
        <dbReference type="ChEBI" id="CHEBI:49883"/>
    </cofactor>
</comment>
<dbReference type="Pfam" id="PF10588">
    <property type="entry name" value="NADH-G_4Fe-4S_3"/>
    <property type="match status" value="1"/>
</dbReference>
<evidence type="ECO:0000256" key="3">
    <source>
        <dbReference type="ARBA" id="ARBA00022485"/>
    </source>
</evidence>
<dbReference type="AlphaFoldDB" id="A0A395LMK2"/>
<dbReference type="GO" id="GO:0016651">
    <property type="term" value="F:oxidoreductase activity, acting on NAD(P)H"/>
    <property type="evidence" value="ECO:0007669"/>
    <property type="project" value="InterPro"/>
</dbReference>
<dbReference type="PROSITE" id="PS51669">
    <property type="entry name" value="4FE4S_MOW_BIS_MGD"/>
    <property type="match status" value="1"/>
</dbReference>
<name>A0A395LMK2_9SPHN</name>
<dbReference type="SUPFAM" id="SSF54292">
    <property type="entry name" value="2Fe-2S ferredoxin-like"/>
    <property type="match status" value="1"/>
</dbReference>
<keyword evidence="5 10" id="KW-1278">Translocase</keyword>
<comment type="similarity">
    <text evidence="2 10">Belongs to the complex I 75 kDa subunit family.</text>
</comment>
<dbReference type="InterPro" id="IPR000283">
    <property type="entry name" value="NADH_UbQ_OxRdtase_75kDa_su_CS"/>
</dbReference>
<accession>A0A395LMK2</accession>
<dbReference type="Gene3D" id="3.40.50.740">
    <property type="match status" value="2"/>
</dbReference>
<dbReference type="GO" id="GO:0051539">
    <property type="term" value="F:4 iron, 4 sulfur cluster binding"/>
    <property type="evidence" value="ECO:0007669"/>
    <property type="project" value="UniProtKB-KW"/>
</dbReference>
<dbReference type="SUPFAM" id="SSF53706">
    <property type="entry name" value="Formate dehydrogenase/DMSO reductase, domains 1-3"/>
    <property type="match status" value="1"/>
</dbReference>
<evidence type="ECO:0000256" key="2">
    <source>
        <dbReference type="ARBA" id="ARBA00005404"/>
    </source>
</evidence>
<keyword evidence="15" id="KW-1185">Reference proteome</keyword>
<keyword evidence="14" id="KW-0560">Oxidoreductase</keyword>
<comment type="function">
    <text evidence="10">NDH-1 shuttles electrons from NADH, via FMN and iron-sulfur (Fe-S) centers, to quinones in the respiratory chain. Couples the redox reaction to proton translocation (for every two electrons transferred, four hydrogen ions are translocated across the cytoplasmic membrane), and thus conserves the redox energy in a proton gradient.</text>
</comment>
<keyword evidence="8 10" id="KW-0520">NAD</keyword>
<dbReference type="SUPFAM" id="SSF54862">
    <property type="entry name" value="4Fe-4S ferredoxins"/>
    <property type="match status" value="1"/>
</dbReference>
<dbReference type="PROSITE" id="PS00642">
    <property type="entry name" value="COMPLEX1_75K_2"/>
    <property type="match status" value="1"/>
</dbReference>
<dbReference type="Pfam" id="PF00384">
    <property type="entry name" value="Molybdopterin"/>
    <property type="match status" value="1"/>
</dbReference>
<reference evidence="14 15" key="1">
    <citation type="submission" date="2018-07" db="EMBL/GenBank/DDBJ databases">
        <title>Erythrobacter nanhaiensis sp. nov., a novel member of the genus Erythrobacter isolated from the South China Sea.</title>
        <authorList>
            <person name="Chen X."/>
            <person name="Liu J."/>
        </authorList>
    </citation>
    <scope>NUCLEOTIDE SEQUENCE [LARGE SCALE GENOMIC DNA]</scope>
    <source>
        <strain evidence="14 15">S-5</strain>
    </source>
</reference>
<dbReference type="Proteomes" id="UP000254101">
    <property type="component" value="Unassembled WGS sequence"/>
</dbReference>
<dbReference type="Gene3D" id="3.40.228.10">
    <property type="entry name" value="Dimethylsulfoxide Reductase, domain 2"/>
    <property type="match status" value="1"/>
</dbReference>
<evidence type="ECO:0000256" key="10">
    <source>
        <dbReference type="RuleBase" id="RU003525"/>
    </source>
</evidence>
<dbReference type="PANTHER" id="PTHR43105">
    <property type="entry name" value="RESPIRATORY NITRATE REDUCTASE"/>
    <property type="match status" value="1"/>
</dbReference>
<dbReference type="OrthoDB" id="9816402at2"/>
<evidence type="ECO:0000313" key="14">
    <source>
        <dbReference type="EMBL" id="RDS78111.1"/>
    </source>
</evidence>
<dbReference type="InterPro" id="IPR001041">
    <property type="entry name" value="2Fe-2S_ferredoxin-type"/>
</dbReference>
<sequence>MPKVTVDGQEIDAPDGATVLQACELAGKEIPRFCYHERLSIAGNCRMCLVEVKPGPPKPQASCALPATEGQEIRTDSEMVRAAREGVMEFLLINHPLDCPICDQGGECDLQDQAMYYGRGATRYHENKRAVTEKYMGPLIKTIMTRCIHCTRCVRFSEEIAGVDEIGALYRGEDMQITTYLEQAASHELSANVIDLCPVGALTSRPYAYEARPWELKRTLSIDVSDAVGANISLHSRGREVMRALPRINDDVNEEWLSDKGRYQVDGLTRRRLDAVWMRAVGGENAGKLQRASWEQAFEAIVKAAKQGGEGSIAAVAGDLVDCETMFAAKRLLAELGSDKLEGRQTGLDYDCTSLAGIGFNSGFAGIETADAILIVGSQVRHEAPLINVRLRKAAKRGAKIFLIGPEWDTTFDCEFLGEDAGLLHDLPGHVADAFKDAARPAIIVGPGGLAAGALHPALALANEWNLVRDADGEAWNGFNVIHTAAARMGAVMLGYAQKGGIEDLVDAAPAVLLSLGADSLDYSKFEKSLKVYIGHHGDAGAHAADIILPAASYAEKDGTYVNTEGRVQFAEKAVFAPGDAREDWTILRALADAFGVTVGFDSFAQLQSAMIEAVPALGEEGLADLGKLPKGKKTPKAKGAIRYPIADPYLTNPIARASETMQRCSAELVHGEEMLEAAE</sequence>
<dbReference type="InterPro" id="IPR054351">
    <property type="entry name" value="NADH_UbQ_OxRdtase_ferredoxin"/>
</dbReference>
<proteinExistence type="inferred from homology"/>
<dbReference type="Gene3D" id="3.30.70.20">
    <property type="match status" value="1"/>
</dbReference>
<comment type="caution">
    <text evidence="14">The sequence shown here is derived from an EMBL/GenBank/DDBJ whole genome shotgun (WGS) entry which is preliminary data.</text>
</comment>
<dbReference type="PROSITE" id="PS00643">
    <property type="entry name" value="COMPLEX1_75K_3"/>
    <property type="match status" value="1"/>
</dbReference>
<dbReference type="FunFam" id="3.30.200.210:FF:000002">
    <property type="entry name" value="NADH-ubiquinone oxidoreductase 75 kDa subunit"/>
    <property type="match status" value="1"/>
</dbReference>
<feature type="domain" description="2Fe-2S ferredoxin-type" evidence="11">
    <location>
        <begin position="2"/>
        <end position="79"/>
    </location>
</feature>
<keyword evidence="10" id="KW-0874">Quinone</keyword>
<dbReference type="GO" id="GO:0048038">
    <property type="term" value="F:quinone binding"/>
    <property type="evidence" value="ECO:0007669"/>
    <property type="project" value="UniProtKB-UniRule"/>
</dbReference>
<evidence type="ECO:0000256" key="5">
    <source>
        <dbReference type="ARBA" id="ARBA00022967"/>
    </source>
</evidence>
<keyword evidence="6 10" id="KW-0408">Iron</keyword>
<dbReference type="EMBL" id="QRBB01000001">
    <property type="protein sequence ID" value="RDS78111.1"/>
    <property type="molecule type" value="Genomic_DNA"/>
</dbReference>
<feature type="domain" description="4Fe-4S His(Cys)3-ligated-type" evidence="13">
    <location>
        <begin position="79"/>
        <end position="118"/>
    </location>
</feature>
<evidence type="ECO:0000259" key="12">
    <source>
        <dbReference type="PROSITE" id="PS51669"/>
    </source>
</evidence>
<dbReference type="NCBIfam" id="TIGR01973">
    <property type="entry name" value="NuoG"/>
    <property type="match status" value="1"/>
</dbReference>
<evidence type="ECO:0000256" key="4">
    <source>
        <dbReference type="ARBA" id="ARBA00022723"/>
    </source>
</evidence>
<dbReference type="InterPro" id="IPR006963">
    <property type="entry name" value="Mopterin_OxRdtase_4Fe-4S_dom"/>
</dbReference>
<dbReference type="Pfam" id="PF22117">
    <property type="entry name" value="Fer4_Nqo3"/>
    <property type="match status" value="1"/>
</dbReference>
<dbReference type="Gene3D" id="3.10.20.740">
    <property type="match status" value="1"/>
</dbReference>
<dbReference type="Pfam" id="PF09326">
    <property type="entry name" value="NADH_dhqG_C"/>
    <property type="match status" value="1"/>
</dbReference>
<evidence type="ECO:0000259" key="11">
    <source>
        <dbReference type="PROSITE" id="PS51085"/>
    </source>
</evidence>
<dbReference type="CDD" id="cd00207">
    <property type="entry name" value="fer2"/>
    <property type="match status" value="1"/>
</dbReference>
<keyword evidence="7 10" id="KW-0411">Iron-sulfur</keyword>
<evidence type="ECO:0000256" key="7">
    <source>
        <dbReference type="ARBA" id="ARBA00023014"/>
    </source>
</evidence>
<comment type="catalytic activity">
    <reaction evidence="9 10">
        <text>a quinone + NADH + 5 H(+)(in) = a quinol + NAD(+) + 4 H(+)(out)</text>
        <dbReference type="Rhea" id="RHEA:57888"/>
        <dbReference type="ChEBI" id="CHEBI:15378"/>
        <dbReference type="ChEBI" id="CHEBI:24646"/>
        <dbReference type="ChEBI" id="CHEBI:57540"/>
        <dbReference type="ChEBI" id="CHEBI:57945"/>
        <dbReference type="ChEBI" id="CHEBI:132124"/>
    </reaction>
</comment>
<evidence type="ECO:0000313" key="15">
    <source>
        <dbReference type="Proteomes" id="UP000254101"/>
    </source>
</evidence>
<dbReference type="GO" id="GO:0042773">
    <property type="term" value="P:ATP synthesis coupled electron transport"/>
    <property type="evidence" value="ECO:0007669"/>
    <property type="project" value="InterPro"/>
</dbReference>
<dbReference type="SMART" id="SM00929">
    <property type="entry name" value="NADH-G_4Fe-4S_3"/>
    <property type="match status" value="1"/>
</dbReference>
<dbReference type="GO" id="GO:0008137">
    <property type="term" value="F:NADH dehydrogenase (ubiquinone) activity"/>
    <property type="evidence" value="ECO:0007669"/>
    <property type="project" value="UniProtKB-UniRule"/>
</dbReference>
<feature type="domain" description="4Fe-4S Mo/W bis-MGD-type" evidence="12">
    <location>
        <begin position="216"/>
        <end position="272"/>
    </location>
</feature>
<dbReference type="Pfam" id="PF13510">
    <property type="entry name" value="Fer2_4"/>
    <property type="match status" value="1"/>
</dbReference>
<dbReference type="EC" id="7.1.1.-" evidence="10"/>
<evidence type="ECO:0000259" key="13">
    <source>
        <dbReference type="PROSITE" id="PS51839"/>
    </source>
</evidence>
<dbReference type="GO" id="GO:0016020">
    <property type="term" value="C:membrane"/>
    <property type="evidence" value="ECO:0007669"/>
    <property type="project" value="InterPro"/>
</dbReference>
<keyword evidence="4 10" id="KW-0479">Metal-binding</keyword>
<dbReference type="GO" id="GO:0046872">
    <property type="term" value="F:metal ion binding"/>
    <property type="evidence" value="ECO:0007669"/>
    <property type="project" value="UniProtKB-UniRule"/>
</dbReference>
<dbReference type="Pfam" id="PF22151">
    <property type="entry name" value="Fer4_NDSU1"/>
    <property type="match status" value="1"/>
</dbReference>
<dbReference type="FunFam" id="3.10.20.740:FF:000001">
    <property type="entry name" value="NADH-quinone oxidoreductase subunit G"/>
    <property type="match status" value="1"/>
</dbReference>
<dbReference type="GO" id="GO:0051537">
    <property type="term" value="F:2 iron, 2 sulfur cluster binding"/>
    <property type="evidence" value="ECO:0007669"/>
    <property type="project" value="UniProtKB-UniRule"/>
</dbReference>
<evidence type="ECO:0000256" key="9">
    <source>
        <dbReference type="ARBA" id="ARBA00047712"/>
    </source>
</evidence>
<evidence type="ECO:0000256" key="6">
    <source>
        <dbReference type="ARBA" id="ARBA00023004"/>
    </source>
</evidence>